<dbReference type="EMBL" id="JAHRIN010053207">
    <property type="protein sequence ID" value="MEQ2210439.1"/>
    <property type="molecule type" value="Genomic_DNA"/>
</dbReference>
<accession>A0ABV0RQD0</accession>
<gene>
    <name evidence="2" type="ORF">XENOCAPTIV_013394</name>
</gene>
<protein>
    <submittedName>
        <fullName evidence="2">Uncharacterized protein</fullName>
    </submittedName>
</protein>
<evidence type="ECO:0000313" key="2">
    <source>
        <dbReference type="EMBL" id="MEQ2210439.1"/>
    </source>
</evidence>
<evidence type="ECO:0000313" key="3">
    <source>
        <dbReference type="Proteomes" id="UP001434883"/>
    </source>
</evidence>
<comment type="caution">
    <text evidence="2">The sequence shown here is derived from an EMBL/GenBank/DDBJ whole genome shotgun (WGS) entry which is preliminary data.</text>
</comment>
<proteinExistence type="predicted"/>
<organism evidence="2 3">
    <name type="scientific">Xenoophorus captivus</name>
    <dbReference type="NCBI Taxonomy" id="1517983"/>
    <lineage>
        <taxon>Eukaryota</taxon>
        <taxon>Metazoa</taxon>
        <taxon>Chordata</taxon>
        <taxon>Craniata</taxon>
        <taxon>Vertebrata</taxon>
        <taxon>Euteleostomi</taxon>
        <taxon>Actinopterygii</taxon>
        <taxon>Neopterygii</taxon>
        <taxon>Teleostei</taxon>
        <taxon>Neoteleostei</taxon>
        <taxon>Acanthomorphata</taxon>
        <taxon>Ovalentaria</taxon>
        <taxon>Atherinomorphae</taxon>
        <taxon>Cyprinodontiformes</taxon>
        <taxon>Goodeidae</taxon>
        <taxon>Xenoophorus</taxon>
    </lineage>
</organism>
<reference evidence="2 3" key="1">
    <citation type="submission" date="2021-06" db="EMBL/GenBank/DDBJ databases">
        <authorList>
            <person name="Palmer J.M."/>
        </authorList>
    </citation>
    <scope>NUCLEOTIDE SEQUENCE [LARGE SCALE GENOMIC DNA]</scope>
    <source>
        <strain evidence="2 3">XC_2019</strain>
        <tissue evidence="2">Muscle</tissue>
    </source>
</reference>
<keyword evidence="3" id="KW-1185">Reference proteome</keyword>
<name>A0ABV0RQD0_9TELE</name>
<evidence type="ECO:0000256" key="1">
    <source>
        <dbReference type="SAM" id="MobiDB-lite"/>
    </source>
</evidence>
<feature type="region of interest" description="Disordered" evidence="1">
    <location>
        <begin position="1"/>
        <end position="32"/>
    </location>
</feature>
<dbReference type="Proteomes" id="UP001434883">
    <property type="component" value="Unassembled WGS sequence"/>
</dbReference>
<sequence length="104" mass="11099">MERIPSVRADQSIPALNNTGTAEVRPEADQNHTQESTWGLGCILGVHGCNRSRIGVFQIGTCMCQVFLRCYSSGERCVSGVDIYTLGTAAVDASASNLKDSAAY</sequence>